<dbReference type="EMBL" id="JACJID010000005">
    <property type="protein sequence ID" value="MBA8929513.1"/>
    <property type="molecule type" value="Genomic_DNA"/>
</dbReference>
<sequence length="183" mass="20309">MTTWHVETITGSRYALPYTGNGGWGPVTVWDNGALTELRWRHRFPCTTATAGTCPICVDPSAAQVYLPSLRWTTEAGRYCSLTEGGPQYGYARLRVYREDAWYRWVSHASVDLDVHTDLPAQIDTWRATHTDWTPPVPPVAAAPDEIRTGAGMAANSPDNQVSDISEIRGMNARIMTGVRRTN</sequence>
<accession>A0ABR6BRV0</accession>
<evidence type="ECO:0000313" key="1">
    <source>
        <dbReference type="EMBL" id="MBA8929513.1"/>
    </source>
</evidence>
<proteinExistence type="predicted"/>
<evidence type="ECO:0000313" key="2">
    <source>
        <dbReference type="Proteomes" id="UP000517916"/>
    </source>
</evidence>
<gene>
    <name evidence="1" type="ORF">BC739_006731</name>
</gene>
<comment type="caution">
    <text evidence="1">The sequence shown here is derived from an EMBL/GenBank/DDBJ whole genome shotgun (WGS) entry which is preliminary data.</text>
</comment>
<reference evidence="1 2" key="1">
    <citation type="submission" date="2020-08" db="EMBL/GenBank/DDBJ databases">
        <title>Genomic Encyclopedia of Archaeal and Bacterial Type Strains, Phase II (KMG-II): from individual species to whole genera.</title>
        <authorList>
            <person name="Goeker M."/>
        </authorList>
    </citation>
    <scope>NUCLEOTIDE SEQUENCE [LARGE SCALE GENOMIC DNA]</scope>
    <source>
        <strain evidence="1 2">DSM 43850</strain>
    </source>
</reference>
<organism evidence="1 2">
    <name type="scientific">Kutzneria viridogrisea</name>
    <dbReference type="NCBI Taxonomy" id="47990"/>
    <lineage>
        <taxon>Bacteria</taxon>
        <taxon>Bacillati</taxon>
        <taxon>Actinomycetota</taxon>
        <taxon>Actinomycetes</taxon>
        <taxon>Pseudonocardiales</taxon>
        <taxon>Pseudonocardiaceae</taxon>
        <taxon>Kutzneria</taxon>
    </lineage>
</organism>
<name>A0ABR6BRV0_9PSEU</name>
<evidence type="ECO:0008006" key="3">
    <source>
        <dbReference type="Google" id="ProtNLM"/>
    </source>
</evidence>
<dbReference type="RefSeq" id="WP_182839427.1">
    <property type="nucleotide sequence ID" value="NZ_BAAABQ010000017.1"/>
</dbReference>
<protein>
    <recommendedName>
        <fullName evidence="3">DUF427 domain-containing protein</fullName>
    </recommendedName>
</protein>
<dbReference type="Proteomes" id="UP000517916">
    <property type="component" value="Unassembled WGS sequence"/>
</dbReference>
<keyword evidence="2" id="KW-1185">Reference proteome</keyword>